<dbReference type="EMBL" id="CAXLJM020000026">
    <property type="protein sequence ID" value="CAL8093985.1"/>
    <property type="molecule type" value="Genomic_DNA"/>
</dbReference>
<keyword evidence="1" id="KW-1133">Transmembrane helix</keyword>
<organism evidence="2 3">
    <name type="scientific">Orchesella dallaii</name>
    <dbReference type="NCBI Taxonomy" id="48710"/>
    <lineage>
        <taxon>Eukaryota</taxon>
        <taxon>Metazoa</taxon>
        <taxon>Ecdysozoa</taxon>
        <taxon>Arthropoda</taxon>
        <taxon>Hexapoda</taxon>
        <taxon>Collembola</taxon>
        <taxon>Entomobryomorpha</taxon>
        <taxon>Entomobryoidea</taxon>
        <taxon>Orchesellidae</taxon>
        <taxon>Orchesellinae</taxon>
        <taxon>Orchesella</taxon>
    </lineage>
</organism>
<keyword evidence="3" id="KW-1185">Reference proteome</keyword>
<evidence type="ECO:0000256" key="1">
    <source>
        <dbReference type="SAM" id="Phobius"/>
    </source>
</evidence>
<reference evidence="2 3" key="1">
    <citation type="submission" date="2024-08" db="EMBL/GenBank/DDBJ databases">
        <authorList>
            <person name="Cucini C."/>
            <person name="Frati F."/>
        </authorList>
    </citation>
    <scope>NUCLEOTIDE SEQUENCE [LARGE SCALE GENOMIC DNA]</scope>
</reference>
<evidence type="ECO:0000313" key="3">
    <source>
        <dbReference type="Proteomes" id="UP001642540"/>
    </source>
</evidence>
<name>A0ABP1Q8W5_9HEXA</name>
<proteinExistence type="predicted"/>
<comment type="caution">
    <text evidence="2">The sequence shown here is derived from an EMBL/GenBank/DDBJ whole genome shotgun (WGS) entry which is preliminary data.</text>
</comment>
<dbReference type="PANTHER" id="PTHR31650:SF1">
    <property type="entry name" value="WAX ESTER SYNTHASE_DIACYLGLYCEROL ACYLTRANSFERASE 4-RELATED"/>
    <property type="match status" value="1"/>
</dbReference>
<dbReference type="PANTHER" id="PTHR31650">
    <property type="entry name" value="O-ACYLTRANSFERASE (WSD1-LIKE) FAMILY PROTEIN"/>
    <property type="match status" value="1"/>
</dbReference>
<protein>
    <recommendedName>
        <fullName evidence="4">O-acyltransferase WSD1 C-terminal domain-containing protein</fullName>
    </recommendedName>
</protein>
<gene>
    <name evidence="2" type="ORF">ODALV1_LOCUS8661</name>
</gene>
<sequence length="564" mass="63881">MSSPKKRVYQHLQIIKVILRAPLVLLTSLLMSLSLLLWLPVYIFRLVAISTGKLRPSLGKILTPMDLITFENFHPDKAPKGSLVATALLEEDITVESVQRLFKDSLSQSSSNFQLLQPKLQQYQSYWLGFAFWKNDPDFQIQNHVVEYSNPVNNLGSVAEVHEHLLNKTFVPKRSPWELLVLRNCNFYQTSSAQRSCTPMHNCNPEVVGDPNNNNRQGQTLLALRIHHTLGDGISVLKLFVQGLGKKTLVKATPKLTTRSVKDNLVLLSTLPFSIGEECLKFWYHTLYYCRSHLRLLRAMDSKRARKVVAITELMSMSEVKSIAKESGVTFSAVILTIITCSLRKLIIRKEGKGQEIVLPTGYILPVDGHPNELANHWAFTYTFLRLSEMGYRERLINCNEIFINLKTSAKAYFLRYGTFLVGTIFHALSKYSMKNRICSTIITNIAGDEEGFSVQGKKCVDFSLTTGGNEYVGKCVETDVFFVLISFPRSLTHSSHHSFLGLTFCIMSYKGAFRICAVADQTVLPQEKVDKLSYLMYDEFQNIKYDILKPALSPGNVIQILEV</sequence>
<keyword evidence="1" id="KW-0472">Membrane</keyword>
<dbReference type="InterPro" id="IPR045034">
    <property type="entry name" value="O-acyltransferase_WSD1-like"/>
</dbReference>
<feature type="transmembrane region" description="Helical" evidence="1">
    <location>
        <begin position="21"/>
        <end position="44"/>
    </location>
</feature>
<evidence type="ECO:0000313" key="2">
    <source>
        <dbReference type="EMBL" id="CAL8093985.1"/>
    </source>
</evidence>
<keyword evidence="1" id="KW-0812">Transmembrane</keyword>
<dbReference type="Proteomes" id="UP001642540">
    <property type="component" value="Unassembled WGS sequence"/>
</dbReference>
<accession>A0ABP1Q8W5</accession>
<evidence type="ECO:0008006" key="4">
    <source>
        <dbReference type="Google" id="ProtNLM"/>
    </source>
</evidence>